<reference evidence="1" key="1">
    <citation type="submission" date="2018-05" db="EMBL/GenBank/DDBJ databases">
        <authorList>
            <person name="Lanie J.A."/>
            <person name="Ng W.-L."/>
            <person name="Kazmierczak K.M."/>
            <person name="Andrzejewski T.M."/>
            <person name="Davidsen T.M."/>
            <person name="Wayne K.J."/>
            <person name="Tettelin H."/>
            <person name="Glass J.I."/>
            <person name="Rusch D."/>
            <person name="Podicherti R."/>
            <person name="Tsui H.-C.T."/>
            <person name="Winkler M.E."/>
        </authorList>
    </citation>
    <scope>NUCLEOTIDE SEQUENCE</scope>
</reference>
<proteinExistence type="predicted"/>
<evidence type="ECO:0000313" key="1">
    <source>
        <dbReference type="EMBL" id="SVC06358.1"/>
    </source>
</evidence>
<organism evidence="1">
    <name type="scientific">marine metagenome</name>
    <dbReference type="NCBI Taxonomy" id="408172"/>
    <lineage>
        <taxon>unclassified sequences</taxon>
        <taxon>metagenomes</taxon>
        <taxon>ecological metagenomes</taxon>
    </lineage>
</organism>
<sequence>MPGLLASQEEHDRWIASTRKRPIRGLLYEPKDRLIPIEELFKPSQKKGQQGGGL</sequence>
<dbReference type="EMBL" id="UINC01071452">
    <property type="protein sequence ID" value="SVC06358.1"/>
    <property type="molecule type" value="Genomic_DNA"/>
</dbReference>
<name>A0A382J3L0_9ZZZZ</name>
<dbReference type="AlphaFoldDB" id="A0A382J3L0"/>
<accession>A0A382J3L0</accession>
<gene>
    <name evidence="1" type="ORF">METZ01_LOCUS259212</name>
</gene>
<protein>
    <submittedName>
        <fullName evidence="1">Uncharacterized protein</fullName>
    </submittedName>
</protein>